<dbReference type="InterPro" id="IPR007476">
    <property type="entry name" value="RdgC"/>
</dbReference>
<dbReference type="PANTHER" id="PTHR38103">
    <property type="entry name" value="RECOMBINATION-ASSOCIATED PROTEIN RDGC"/>
    <property type="match status" value="1"/>
</dbReference>
<dbReference type="GO" id="GO:0005737">
    <property type="term" value="C:cytoplasm"/>
    <property type="evidence" value="ECO:0007669"/>
    <property type="project" value="UniProtKB-UniRule"/>
</dbReference>
<evidence type="ECO:0000256" key="4">
    <source>
        <dbReference type="ARBA" id="ARBA00022490"/>
    </source>
</evidence>
<comment type="subcellular location">
    <subcellularLocation>
        <location evidence="1 6">Cytoplasm</location>
        <location evidence="1 6">Nucleoid</location>
    </subcellularLocation>
</comment>
<dbReference type="GO" id="GO:0043590">
    <property type="term" value="C:bacterial nucleoid"/>
    <property type="evidence" value="ECO:0007669"/>
    <property type="project" value="TreeGrafter"/>
</dbReference>
<protein>
    <recommendedName>
        <fullName evidence="3 6">Recombination-associated protein RdgC</fullName>
    </recommendedName>
</protein>
<dbReference type="AlphaFoldDB" id="A0A2L0XA81"/>
<dbReference type="GO" id="GO:0000018">
    <property type="term" value="P:regulation of DNA recombination"/>
    <property type="evidence" value="ECO:0007669"/>
    <property type="project" value="TreeGrafter"/>
</dbReference>
<accession>A0A2L0XA81</accession>
<evidence type="ECO:0000313" key="8">
    <source>
        <dbReference type="Proteomes" id="UP000253772"/>
    </source>
</evidence>
<proteinExistence type="inferred from homology"/>
<keyword evidence="5 6" id="KW-0233">DNA recombination</keyword>
<dbReference type="GO" id="GO:0003690">
    <property type="term" value="F:double-stranded DNA binding"/>
    <property type="evidence" value="ECO:0007669"/>
    <property type="project" value="TreeGrafter"/>
</dbReference>
<keyword evidence="4 6" id="KW-0963">Cytoplasm</keyword>
<comment type="function">
    <text evidence="6">May be involved in recombination.</text>
</comment>
<dbReference type="RefSeq" id="WP_017512469.1">
    <property type="nucleotide sequence ID" value="NZ_CP026544.1"/>
</dbReference>
<dbReference type="NCBIfam" id="NF001463">
    <property type="entry name" value="PRK00321.1-4"/>
    <property type="match status" value="1"/>
</dbReference>
<evidence type="ECO:0000256" key="6">
    <source>
        <dbReference type="HAMAP-Rule" id="MF_00194"/>
    </source>
</evidence>
<dbReference type="GO" id="GO:0006310">
    <property type="term" value="P:DNA recombination"/>
    <property type="evidence" value="ECO:0007669"/>
    <property type="project" value="UniProtKB-UniRule"/>
</dbReference>
<evidence type="ECO:0000313" key="7">
    <source>
        <dbReference type="EMBL" id="QBP11085.1"/>
    </source>
</evidence>
<sequence length="312" mass="34801">MWFKNLQVHRFSAPWTLTADDVEACLAKHAFYPGTSLEMQTQGWASPRDNGQLVHCVNRQMLLVLRTEKKLLPATVVNQVTKARAAELEEQQGFKPGRKQLKELKEQITEELLPRAFSIRRDTRVWIDPANGWLAIDAAGTAKADEVRGMLFKAIDPLPVANLHVNQSPVTAMTEWLATDTAPAGFTVDQEIELQSSGESKATVRYVRHPLDPEDLRRHIAAGKRCTRLAMTWNDRVSFVLTEALVIKRVNPLDVIKEQADGTLHDEDERFDADFALMAGELASLLTDLTDALGGERKAEGTEAPIDVRKAA</sequence>
<evidence type="ECO:0000256" key="1">
    <source>
        <dbReference type="ARBA" id="ARBA00004453"/>
    </source>
</evidence>
<evidence type="ECO:0000256" key="5">
    <source>
        <dbReference type="ARBA" id="ARBA00023172"/>
    </source>
</evidence>
<organism evidence="7 8">
    <name type="scientific">Cupriavidus metallidurans</name>
    <dbReference type="NCBI Taxonomy" id="119219"/>
    <lineage>
        <taxon>Bacteria</taxon>
        <taxon>Pseudomonadati</taxon>
        <taxon>Pseudomonadota</taxon>
        <taxon>Betaproteobacteria</taxon>
        <taxon>Burkholderiales</taxon>
        <taxon>Burkholderiaceae</taxon>
        <taxon>Cupriavidus</taxon>
    </lineage>
</organism>
<evidence type="ECO:0000256" key="2">
    <source>
        <dbReference type="ARBA" id="ARBA00008657"/>
    </source>
</evidence>
<dbReference type="Pfam" id="PF04381">
    <property type="entry name" value="RdgC"/>
    <property type="match status" value="1"/>
</dbReference>
<dbReference type="Proteomes" id="UP000253772">
    <property type="component" value="Chromosome c1"/>
</dbReference>
<dbReference type="HAMAP" id="MF_00194">
    <property type="entry name" value="RdgC"/>
    <property type="match status" value="1"/>
</dbReference>
<gene>
    <name evidence="6" type="primary">rdgC</name>
    <name evidence="7" type="ORF">DDF84_015615</name>
</gene>
<name>A0A2L0XA81_9BURK</name>
<reference evidence="7 8" key="1">
    <citation type="submission" date="2019-03" db="EMBL/GenBank/DDBJ databases">
        <title>Comparative insights into the high quality Complete genome sequence of highly metal resistant Cupriavidus metallidurans strain BS1 isolated from a gold-copper mine.</title>
        <authorList>
            <person name="Mazhar H.S."/>
            <person name="Rensing C."/>
        </authorList>
    </citation>
    <scope>NUCLEOTIDE SEQUENCE [LARGE SCALE GENOMIC DNA]</scope>
    <source>
        <strain evidence="7 8">BS1</strain>
    </source>
</reference>
<dbReference type="PANTHER" id="PTHR38103:SF1">
    <property type="entry name" value="RECOMBINATION-ASSOCIATED PROTEIN RDGC"/>
    <property type="match status" value="1"/>
</dbReference>
<dbReference type="OrthoDB" id="5290530at2"/>
<evidence type="ECO:0000256" key="3">
    <source>
        <dbReference type="ARBA" id="ARBA00022296"/>
    </source>
</evidence>
<dbReference type="NCBIfam" id="NF001464">
    <property type="entry name" value="PRK00321.1-5"/>
    <property type="match status" value="1"/>
</dbReference>
<dbReference type="EMBL" id="CP037900">
    <property type="protein sequence ID" value="QBP11085.1"/>
    <property type="molecule type" value="Genomic_DNA"/>
</dbReference>
<comment type="similarity">
    <text evidence="2 6">Belongs to the RdgC family.</text>
</comment>